<sequence length="88" mass="9970">MKKQSAETNEQAREAVNAEAIKLINQAGDFFYEETDPRLWQDALRFALDEQGASERCSRRVAARPAAVRRDSKPARLLIAVPACRMKH</sequence>
<dbReference type="AlphaFoldDB" id="A0A8J3DX18"/>
<keyword evidence="2" id="KW-1185">Reference proteome</keyword>
<gene>
    <name evidence="1" type="ORF">GCM10016234_30360</name>
</gene>
<name>A0A8J3DX18_9HYPH</name>
<comment type="caution">
    <text evidence="1">The sequence shown here is derived from an EMBL/GenBank/DDBJ whole genome shotgun (WGS) entry which is preliminary data.</text>
</comment>
<reference evidence="1" key="2">
    <citation type="submission" date="2020-09" db="EMBL/GenBank/DDBJ databases">
        <authorList>
            <person name="Sun Q."/>
            <person name="Kim S."/>
        </authorList>
    </citation>
    <scope>NUCLEOTIDE SEQUENCE</scope>
    <source>
        <strain evidence="1">KCTC 42249</strain>
    </source>
</reference>
<evidence type="ECO:0000313" key="1">
    <source>
        <dbReference type="EMBL" id="GHD19110.1"/>
    </source>
</evidence>
<reference evidence="1" key="1">
    <citation type="journal article" date="2014" name="Int. J. Syst. Evol. Microbiol.">
        <title>Complete genome sequence of Corynebacterium casei LMG S-19264T (=DSM 44701T), isolated from a smear-ripened cheese.</title>
        <authorList>
            <consortium name="US DOE Joint Genome Institute (JGI-PGF)"/>
            <person name="Walter F."/>
            <person name="Albersmeier A."/>
            <person name="Kalinowski J."/>
            <person name="Ruckert C."/>
        </authorList>
    </citation>
    <scope>NUCLEOTIDE SEQUENCE</scope>
    <source>
        <strain evidence="1">KCTC 42249</strain>
    </source>
</reference>
<dbReference type="RefSeq" id="WP_189505316.1">
    <property type="nucleotide sequence ID" value="NZ_BMZQ01000002.1"/>
</dbReference>
<proteinExistence type="predicted"/>
<accession>A0A8J3DX18</accession>
<evidence type="ECO:0000313" key="2">
    <source>
        <dbReference type="Proteomes" id="UP000630142"/>
    </source>
</evidence>
<dbReference type="Proteomes" id="UP000630142">
    <property type="component" value="Unassembled WGS sequence"/>
</dbReference>
<dbReference type="EMBL" id="BMZQ01000002">
    <property type="protein sequence ID" value="GHD19110.1"/>
    <property type="molecule type" value="Genomic_DNA"/>
</dbReference>
<organism evidence="1 2">
    <name type="scientific">Tianweitania populi</name>
    <dbReference type="NCBI Taxonomy" id="1607949"/>
    <lineage>
        <taxon>Bacteria</taxon>
        <taxon>Pseudomonadati</taxon>
        <taxon>Pseudomonadota</taxon>
        <taxon>Alphaproteobacteria</taxon>
        <taxon>Hyphomicrobiales</taxon>
        <taxon>Phyllobacteriaceae</taxon>
        <taxon>Tianweitania</taxon>
    </lineage>
</organism>
<protein>
    <submittedName>
        <fullName evidence="1">Uncharacterized protein</fullName>
    </submittedName>
</protein>